<dbReference type="RefSeq" id="WP_169116423.1">
    <property type="nucleotide sequence ID" value="NZ_JAAAUB010000019.1"/>
</dbReference>
<protein>
    <recommendedName>
        <fullName evidence="7">Recombination protein RecR</fullName>
    </recommendedName>
</protein>
<evidence type="ECO:0000256" key="4">
    <source>
        <dbReference type="ARBA" id="ARBA00022833"/>
    </source>
</evidence>
<dbReference type="Pfam" id="PF21176">
    <property type="entry name" value="RecR_HhH"/>
    <property type="match status" value="1"/>
</dbReference>
<evidence type="ECO:0000256" key="7">
    <source>
        <dbReference type="HAMAP-Rule" id="MF_00017"/>
    </source>
</evidence>
<comment type="caution">
    <text evidence="9">The sequence shown here is derived from an EMBL/GenBank/DDBJ whole genome shotgun (WGS) entry which is preliminary data.</text>
</comment>
<keyword evidence="5 7" id="KW-0233">DNA recombination</keyword>
<dbReference type="HAMAP" id="MF_00017">
    <property type="entry name" value="RecR"/>
    <property type="match status" value="1"/>
</dbReference>
<evidence type="ECO:0000256" key="2">
    <source>
        <dbReference type="ARBA" id="ARBA00022763"/>
    </source>
</evidence>
<comment type="function">
    <text evidence="7">May play a role in DNA repair. It seems to be involved in an RecBC-independent recombinational process of DNA repair. It may act with RecF and RecO.</text>
</comment>
<dbReference type="Pfam" id="PF13662">
    <property type="entry name" value="Toprim_4"/>
    <property type="match status" value="1"/>
</dbReference>
<comment type="similarity">
    <text evidence="7">Belongs to the RecR family.</text>
</comment>
<dbReference type="Gene3D" id="1.10.8.420">
    <property type="entry name" value="RecR Domain 1"/>
    <property type="match status" value="1"/>
</dbReference>
<reference evidence="9 10" key="1">
    <citation type="journal article" date="2020" name="Curr. Microbiol.">
        <title>Tepidiphilus baoligensis sp. nov., a Novel Bacterium of the Family Hydrogenophilaceae Isolated from an Oil Reservoir.</title>
        <authorList>
            <person name="Zhang X."/>
            <person name="Wang G."/>
            <person name="Ma X."/>
            <person name="Yu J."/>
            <person name="You J."/>
            <person name="Xue Y."/>
            <person name="Ma Y."/>
        </authorList>
    </citation>
    <scope>NUCLEOTIDE SEQUENCE [LARGE SCALE GENOMIC DNA]</scope>
    <source>
        <strain evidence="9 10">B18-69</strain>
    </source>
</reference>
<gene>
    <name evidence="7 9" type="primary">recR</name>
    <name evidence="9" type="ORF">GV368_10050</name>
</gene>
<dbReference type="InterPro" id="IPR000093">
    <property type="entry name" value="DNA_Rcmb_RecR"/>
</dbReference>
<sequence>MPTPLDELIEALRCLPGVGARSAQRMAHHLLQRERRGAQRLARAIEAALTTLTHCARCNAFSETTVCARCSDPARDATLVCVVESPADMEAIEQTHSYRGLYYVLMGRLSPLDGIGPKELELERLLERLAAPEVREVVLATNFTNEGEATAHWIAERVRARGLAVTRLARGVPLGGELEYVDPATVAHALIDRRRLDAT</sequence>
<evidence type="ECO:0000313" key="10">
    <source>
        <dbReference type="Proteomes" id="UP000669605"/>
    </source>
</evidence>
<dbReference type="Pfam" id="PF02132">
    <property type="entry name" value="RecR_ZnF"/>
    <property type="match status" value="1"/>
</dbReference>
<evidence type="ECO:0000256" key="6">
    <source>
        <dbReference type="ARBA" id="ARBA00023204"/>
    </source>
</evidence>
<dbReference type="EMBL" id="JAAAUB010000019">
    <property type="protein sequence ID" value="NMH17424.1"/>
    <property type="molecule type" value="Genomic_DNA"/>
</dbReference>
<keyword evidence="3 7" id="KW-0863">Zinc-finger</keyword>
<dbReference type="Proteomes" id="UP000669605">
    <property type="component" value="Unassembled WGS sequence"/>
</dbReference>
<dbReference type="SMART" id="SM00493">
    <property type="entry name" value="TOPRIM"/>
    <property type="match status" value="1"/>
</dbReference>
<dbReference type="PROSITE" id="PS50880">
    <property type="entry name" value="TOPRIM"/>
    <property type="match status" value="1"/>
</dbReference>
<keyword evidence="2 7" id="KW-0227">DNA damage</keyword>
<dbReference type="InterPro" id="IPR023627">
    <property type="entry name" value="Rcmb_RecR"/>
</dbReference>
<proteinExistence type="inferred from homology"/>
<feature type="domain" description="Toprim" evidence="8">
    <location>
        <begin position="78"/>
        <end position="173"/>
    </location>
</feature>
<dbReference type="NCBIfam" id="TIGR00615">
    <property type="entry name" value="recR"/>
    <property type="match status" value="1"/>
</dbReference>
<dbReference type="Gene3D" id="3.40.1360.10">
    <property type="match status" value="1"/>
</dbReference>
<evidence type="ECO:0000256" key="1">
    <source>
        <dbReference type="ARBA" id="ARBA00022723"/>
    </source>
</evidence>
<keyword evidence="6 7" id="KW-0234">DNA repair</keyword>
<keyword evidence="10" id="KW-1185">Reference proteome</keyword>
<keyword evidence="1 7" id="KW-0479">Metal-binding</keyword>
<dbReference type="InterPro" id="IPR034137">
    <property type="entry name" value="TOPRIM_RecR"/>
</dbReference>
<evidence type="ECO:0000259" key="8">
    <source>
        <dbReference type="PROSITE" id="PS50880"/>
    </source>
</evidence>
<evidence type="ECO:0000256" key="5">
    <source>
        <dbReference type="ARBA" id="ARBA00023172"/>
    </source>
</evidence>
<dbReference type="Pfam" id="PF21175">
    <property type="entry name" value="RecR_C"/>
    <property type="match status" value="1"/>
</dbReference>
<keyword evidence="4 7" id="KW-0862">Zinc</keyword>
<dbReference type="InterPro" id="IPR015967">
    <property type="entry name" value="Rcmb_RecR_Znf"/>
</dbReference>
<name>A0ABX1QQV2_9PROT</name>
<dbReference type="InterPro" id="IPR006171">
    <property type="entry name" value="TOPRIM_dom"/>
</dbReference>
<dbReference type="PANTHER" id="PTHR30446">
    <property type="entry name" value="RECOMBINATION PROTEIN RECR"/>
    <property type="match status" value="1"/>
</dbReference>
<organism evidence="9 10">
    <name type="scientific">Tepidiphilus baoligensis</name>
    <dbReference type="NCBI Taxonomy" id="2698687"/>
    <lineage>
        <taxon>Bacteria</taxon>
        <taxon>Pseudomonadati</taxon>
        <taxon>Pseudomonadota</taxon>
        <taxon>Hydrogenophilia</taxon>
        <taxon>Hydrogenophilales</taxon>
        <taxon>Hydrogenophilaceae</taxon>
        <taxon>Tepidiphilus</taxon>
    </lineage>
</organism>
<accession>A0ABX1QQV2</accession>
<evidence type="ECO:0000313" key="9">
    <source>
        <dbReference type="EMBL" id="NMH17424.1"/>
    </source>
</evidence>
<feature type="zinc finger region" description="C4-type" evidence="7">
    <location>
        <begin position="55"/>
        <end position="70"/>
    </location>
</feature>
<evidence type="ECO:0000256" key="3">
    <source>
        <dbReference type="ARBA" id="ARBA00022771"/>
    </source>
</evidence>
<dbReference type="SUPFAM" id="SSF111304">
    <property type="entry name" value="Recombination protein RecR"/>
    <property type="match status" value="1"/>
</dbReference>
<dbReference type="PANTHER" id="PTHR30446:SF0">
    <property type="entry name" value="RECOMBINATION PROTEIN RECR"/>
    <property type="match status" value="1"/>
</dbReference>
<dbReference type="CDD" id="cd01025">
    <property type="entry name" value="TOPRIM_recR"/>
    <property type="match status" value="1"/>
</dbReference>